<gene>
    <name evidence="2" type="ORF">JKP88DRAFT_346581</name>
</gene>
<dbReference type="PANTHER" id="PTHR46517:SF1">
    <property type="entry name" value="FRUCTOSE-2,6-BISPHOSPHATASE TIGAR"/>
    <property type="match status" value="1"/>
</dbReference>
<dbReference type="EMBL" id="JAFCMP010000223">
    <property type="protein sequence ID" value="KAG5183199.1"/>
    <property type="molecule type" value="Genomic_DNA"/>
</dbReference>
<proteinExistence type="predicted"/>
<keyword evidence="1" id="KW-0378">Hydrolase</keyword>
<dbReference type="InterPro" id="IPR051695">
    <property type="entry name" value="Phosphoglycerate_Mutase"/>
</dbReference>
<evidence type="ECO:0000313" key="2">
    <source>
        <dbReference type="EMBL" id="KAG5183199.1"/>
    </source>
</evidence>
<comment type="caution">
    <text evidence="2">The sequence shown here is derived from an EMBL/GenBank/DDBJ whole genome shotgun (WGS) entry which is preliminary data.</text>
</comment>
<name>A0A835Z4W9_9STRA</name>
<dbReference type="GO" id="GO:0045820">
    <property type="term" value="P:negative regulation of glycolytic process"/>
    <property type="evidence" value="ECO:0007669"/>
    <property type="project" value="TreeGrafter"/>
</dbReference>
<protein>
    <submittedName>
        <fullName evidence="2">Histidine phosphatase superfamily</fullName>
    </submittedName>
</protein>
<dbReference type="OrthoDB" id="354304at2759"/>
<organism evidence="2 3">
    <name type="scientific">Tribonema minus</name>
    <dbReference type="NCBI Taxonomy" id="303371"/>
    <lineage>
        <taxon>Eukaryota</taxon>
        <taxon>Sar</taxon>
        <taxon>Stramenopiles</taxon>
        <taxon>Ochrophyta</taxon>
        <taxon>PX clade</taxon>
        <taxon>Xanthophyceae</taxon>
        <taxon>Tribonematales</taxon>
        <taxon>Tribonemataceae</taxon>
        <taxon>Tribonema</taxon>
    </lineage>
</organism>
<dbReference type="Proteomes" id="UP000664859">
    <property type="component" value="Unassembled WGS sequence"/>
</dbReference>
<dbReference type="InterPro" id="IPR013078">
    <property type="entry name" value="His_Pase_superF_clade-1"/>
</dbReference>
<dbReference type="GO" id="GO:0005829">
    <property type="term" value="C:cytosol"/>
    <property type="evidence" value="ECO:0007669"/>
    <property type="project" value="TreeGrafter"/>
</dbReference>
<evidence type="ECO:0000256" key="1">
    <source>
        <dbReference type="ARBA" id="ARBA00022801"/>
    </source>
</evidence>
<evidence type="ECO:0000313" key="3">
    <source>
        <dbReference type="Proteomes" id="UP000664859"/>
    </source>
</evidence>
<dbReference type="PANTHER" id="PTHR46517">
    <property type="entry name" value="FRUCTOSE-2,6-BISPHOSPHATASE TIGAR"/>
    <property type="match status" value="1"/>
</dbReference>
<sequence>MEHIVQGRRLDPDLDSTGTSQAAALGAALSRVPLVAVYSSPLLRARVTADAIAARQAAPSPRLVSDALNEVDFGEVDGVRQDVGAALLARVYVAWAAGAEGVRAGRSGESLAEGVRAGRSGESLAEVSACAEAVHARADGALAQLLSAASISSSLDNFNYSIHSDALSSPLTNTSTSSGSIATLASSVSYTGSSGGNSGGSISDSSGGGGSAVAAVSHSSMIKATLSRVLRAPLERVRALGQDNCGVNVLDWDATTGVVTAIAINSRPLPPGWRG</sequence>
<dbReference type="Pfam" id="PF00300">
    <property type="entry name" value="His_Phos_1"/>
    <property type="match status" value="2"/>
</dbReference>
<dbReference type="InterPro" id="IPR029033">
    <property type="entry name" value="His_PPase_superfam"/>
</dbReference>
<accession>A0A835Z4W9</accession>
<dbReference type="Gene3D" id="3.40.50.1240">
    <property type="entry name" value="Phosphoglycerate mutase-like"/>
    <property type="match status" value="1"/>
</dbReference>
<keyword evidence="3" id="KW-1185">Reference proteome</keyword>
<dbReference type="GO" id="GO:0004331">
    <property type="term" value="F:fructose-2,6-bisphosphate 2-phosphatase activity"/>
    <property type="evidence" value="ECO:0007669"/>
    <property type="project" value="TreeGrafter"/>
</dbReference>
<dbReference type="SUPFAM" id="SSF53254">
    <property type="entry name" value="Phosphoglycerate mutase-like"/>
    <property type="match status" value="1"/>
</dbReference>
<dbReference type="AlphaFoldDB" id="A0A835Z4W9"/>
<reference evidence="2" key="1">
    <citation type="submission" date="2021-02" db="EMBL/GenBank/DDBJ databases">
        <title>First Annotated Genome of the Yellow-green Alga Tribonema minus.</title>
        <authorList>
            <person name="Mahan K.M."/>
        </authorList>
    </citation>
    <scope>NUCLEOTIDE SEQUENCE</scope>
    <source>
        <strain evidence="2">UTEX B ZZ1240</strain>
    </source>
</reference>
<dbReference type="GO" id="GO:0043456">
    <property type="term" value="P:regulation of pentose-phosphate shunt"/>
    <property type="evidence" value="ECO:0007669"/>
    <property type="project" value="TreeGrafter"/>
</dbReference>